<comment type="caution">
    <text evidence="3">The sequence shown here is derived from an EMBL/GenBank/DDBJ whole genome shotgun (WGS) entry which is preliminary data.</text>
</comment>
<organism evidence="3 4">
    <name type="scientific">Mucilaginibacter gynuensis</name>
    <dbReference type="NCBI Taxonomy" id="1302236"/>
    <lineage>
        <taxon>Bacteria</taxon>
        <taxon>Pseudomonadati</taxon>
        <taxon>Bacteroidota</taxon>
        <taxon>Sphingobacteriia</taxon>
        <taxon>Sphingobacteriales</taxon>
        <taxon>Sphingobacteriaceae</taxon>
        <taxon>Mucilaginibacter</taxon>
    </lineage>
</organism>
<protein>
    <submittedName>
        <fullName evidence="3">ORF6N domain-containing protein</fullName>
    </submittedName>
</protein>
<dbReference type="Pfam" id="PF10543">
    <property type="entry name" value="ORF6N"/>
    <property type="match status" value="1"/>
</dbReference>
<name>A0ABP8HEG5_9SPHI</name>
<accession>A0ABP8HEG5</accession>
<evidence type="ECO:0000313" key="3">
    <source>
        <dbReference type="EMBL" id="GAA4337792.1"/>
    </source>
</evidence>
<dbReference type="Proteomes" id="UP001500582">
    <property type="component" value="Unassembled WGS sequence"/>
</dbReference>
<gene>
    <name evidence="3" type="ORF">GCM10023149_47430</name>
</gene>
<keyword evidence="4" id="KW-1185">Reference proteome</keyword>
<dbReference type="InterPro" id="IPR018873">
    <property type="entry name" value="KilA-N_DNA-bd_domain"/>
</dbReference>
<evidence type="ECO:0000313" key="4">
    <source>
        <dbReference type="Proteomes" id="UP001500582"/>
    </source>
</evidence>
<evidence type="ECO:0000259" key="2">
    <source>
        <dbReference type="Pfam" id="PF10543"/>
    </source>
</evidence>
<sequence>MVTTNLNDQAIADKIYYIRDQKVMLDSDLAELYEIPTGQLNRAVKRNIKRFPDDFMFQLTNEEFKNLIFQIGTSSWGGTRKAPYVFTEQGVSMLSGVLYSDRAIAVNIQIMRIFTRVRQMLMDNTELRLEIEKIKNKLNNQDKNMEIVFRYLDELLEAKHNPQPRRRIGFKSDDI</sequence>
<proteinExistence type="predicted"/>
<feature type="domain" description="KilA-N DNA-binding" evidence="2">
    <location>
        <begin position="14"/>
        <end position="97"/>
    </location>
</feature>
<feature type="coiled-coil region" evidence="1">
    <location>
        <begin position="117"/>
        <end position="144"/>
    </location>
</feature>
<evidence type="ECO:0000256" key="1">
    <source>
        <dbReference type="SAM" id="Coils"/>
    </source>
</evidence>
<keyword evidence="1" id="KW-0175">Coiled coil</keyword>
<dbReference type="EMBL" id="BAABFT010000019">
    <property type="protein sequence ID" value="GAA4337792.1"/>
    <property type="molecule type" value="Genomic_DNA"/>
</dbReference>
<dbReference type="RefSeq" id="WP_345213690.1">
    <property type="nucleotide sequence ID" value="NZ_BAABFT010000019.1"/>
</dbReference>
<reference evidence="4" key="1">
    <citation type="journal article" date="2019" name="Int. J. Syst. Evol. Microbiol.">
        <title>The Global Catalogue of Microorganisms (GCM) 10K type strain sequencing project: providing services to taxonomists for standard genome sequencing and annotation.</title>
        <authorList>
            <consortium name="The Broad Institute Genomics Platform"/>
            <consortium name="The Broad Institute Genome Sequencing Center for Infectious Disease"/>
            <person name="Wu L."/>
            <person name="Ma J."/>
        </authorList>
    </citation>
    <scope>NUCLEOTIDE SEQUENCE [LARGE SCALE GENOMIC DNA]</scope>
    <source>
        <strain evidence="4">JCM 17705</strain>
    </source>
</reference>